<keyword evidence="1" id="KW-0472">Membrane</keyword>
<protein>
    <submittedName>
        <fullName evidence="3">Uncharacterized protein</fullName>
    </submittedName>
</protein>
<name>A0ABM8I146_9BACT</name>
<keyword evidence="2" id="KW-0732">Signal</keyword>
<feature type="chain" id="PRO_5046693273" evidence="2">
    <location>
        <begin position="22"/>
        <end position="76"/>
    </location>
</feature>
<proteinExistence type="predicted"/>
<reference evidence="3 4" key="1">
    <citation type="journal article" date="2016" name="C (Basel)">
        <title>Selective Growth of and Electricity Production by Marine Exoelectrogenic Bacteria in Self-Aggregated Hydrogel of Microbially Reduced Graphene Oxide.</title>
        <authorList>
            <person name="Yoshida N."/>
            <person name="Goto Y."/>
            <person name="Miyata Y."/>
        </authorList>
    </citation>
    <scope>NUCLEOTIDE SEQUENCE [LARGE SCALE GENOMIC DNA]</scope>
    <source>
        <strain evidence="3 4">NIT-T3</strain>
    </source>
</reference>
<gene>
    <name evidence="3" type="ORF">DESUT3_37320</name>
</gene>
<feature type="signal peptide" evidence="2">
    <location>
        <begin position="1"/>
        <end position="21"/>
    </location>
</feature>
<dbReference type="RefSeq" id="WP_221250048.1">
    <property type="nucleotide sequence ID" value="NZ_AP024355.1"/>
</dbReference>
<sequence>MKKLFVALSALCLTPAGAALAASAAREDHSGIVVWVFLGICALIVVAQLVPAVMVLLGLVKGVAQRGEEAQQKGVD</sequence>
<evidence type="ECO:0000313" key="3">
    <source>
        <dbReference type="EMBL" id="BCR06663.1"/>
    </source>
</evidence>
<dbReference type="Proteomes" id="UP001319827">
    <property type="component" value="Chromosome"/>
</dbReference>
<dbReference type="EMBL" id="AP024355">
    <property type="protein sequence ID" value="BCR06663.1"/>
    <property type="molecule type" value="Genomic_DNA"/>
</dbReference>
<accession>A0ABM8I146</accession>
<feature type="transmembrane region" description="Helical" evidence="1">
    <location>
        <begin position="31"/>
        <end position="60"/>
    </location>
</feature>
<keyword evidence="1" id="KW-1133">Transmembrane helix</keyword>
<reference evidence="3 4" key="2">
    <citation type="journal article" date="2021" name="Int. J. Syst. Evol. Microbiol.">
        <title>Isolation and Polyphasic Characterization of Desulfuromonas versatilis sp. Nov., an Electrogenic Bacteria Capable of Versatile Metabolism Isolated from a Graphene Oxide-Reducing Enrichment Culture.</title>
        <authorList>
            <person name="Xie L."/>
            <person name="Yoshida N."/>
            <person name="Ishii S."/>
            <person name="Meng L."/>
        </authorList>
    </citation>
    <scope>NUCLEOTIDE SEQUENCE [LARGE SCALE GENOMIC DNA]</scope>
    <source>
        <strain evidence="3 4">NIT-T3</strain>
    </source>
</reference>
<evidence type="ECO:0000313" key="4">
    <source>
        <dbReference type="Proteomes" id="UP001319827"/>
    </source>
</evidence>
<evidence type="ECO:0000256" key="2">
    <source>
        <dbReference type="SAM" id="SignalP"/>
    </source>
</evidence>
<evidence type="ECO:0000256" key="1">
    <source>
        <dbReference type="SAM" id="Phobius"/>
    </source>
</evidence>
<keyword evidence="1" id="KW-0812">Transmembrane</keyword>
<keyword evidence="4" id="KW-1185">Reference proteome</keyword>
<organism evidence="3 4">
    <name type="scientific">Desulfuromonas versatilis</name>
    <dbReference type="NCBI Taxonomy" id="2802975"/>
    <lineage>
        <taxon>Bacteria</taxon>
        <taxon>Pseudomonadati</taxon>
        <taxon>Thermodesulfobacteriota</taxon>
        <taxon>Desulfuromonadia</taxon>
        <taxon>Desulfuromonadales</taxon>
        <taxon>Desulfuromonadaceae</taxon>
        <taxon>Desulfuromonas</taxon>
    </lineage>
</organism>